<name>A0A562S9Z7_9BACT</name>
<keyword evidence="2" id="KW-1185">Reference proteome</keyword>
<dbReference type="Proteomes" id="UP000316167">
    <property type="component" value="Unassembled WGS sequence"/>
</dbReference>
<organism evidence="1 2">
    <name type="scientific">Lacibacter cauensis</name>
    <dbReference type="NCBI Taxonomy" id="510947"/>
    <lineage>
        <taxon>Bacteria</taxon>
        <taxon>Pseudomonadati</taxon>
        <taxon>Bacteroidota</taxon>
        <taxon>Chitinophagia</taxon>
        <taxon>Chitinophagales</taxon>
        <taxon>Chitinophagaceae</taxon>
        <taxon>Lacibacter</taxon>
    </lineage>
</organism>
<gene>
    <name evidence="1" type="ORF">IQ13_4205</name>
</gene>
<dbReference type="AlphaFoldDB" id="A0A562S9Z7"/>
<sequence>MYLDETREILKTFNSVILKLNGVFKISEFCIPETRKGMFFVRYLAREFLIDREGRICDYKTLRDQKIRKWEQYEYRENGDLNLIKEYFKDRVRRVDEWKCGNNTIVIDKIISEKDKDGNIVESTFYGNGGLKTRKVKNENGLLIEEKEYKSQKVVADSVFDEEGRVATIQKFDTKGNQTTKRTFEYDERGNMIRYTYRGKNGIVTTDRKLSYDIYNNLIDDVDIAKDIYNLLPAVDLDRLANEKSKESYRHKYYYDCNQLLFEHQIYLAGQFGVAYEYEYEFLDSFYHEKYLKC</sequence>
<dbReference type="EMBL" id="VLLE01000008">
    <property type="protein sequence ID" value="TWI77963.1"/>
    <property type="molecule type" value="Genomic_DNA"/>
</dbReference>
<dbReference type="OrthoDB" id="1046747at2"/>
<evidence type="ECO:0008006" key="3">
    <source>
        <dbReference type="Google" id="ProtNLM"/>
    </source>
</evidence>
<evidence type="ECO:0000313" key="2">
    <source>
        <dbReference type="Proteomes" id="UP000316167"/>
    </source>
</evidence>
<reference evidence="1 2" key="1">
    <citation type="journal article" date="2015" name="Stand. Genomic Sci.">
        <title>Genomic Encyclopedia of Bacterial and Archaeal Type Strains, Phase III: the genomes of soil and plant-associated and newly described type strains.</title>
        <authorList>
            <person name="Whitman W.B."/>
            <person name="Woyke T."/>
            <person name="Klenk H.P."/>
            <person name="Zhou Y."/>
            <person name="Lilburn T.G."/>
            <person name="Beck B.J."/>
            <person name="De Vos P."/>
            <person name="Vandamme P."/>
            <person name="Eisen J.A."/>
            <person name="Garrity G."/>
            <person name="Hugenholtz P."/>
            <person name="Kyrpides N.C."/>
        </authorList>
    </citation>
    <scope>NUCLEOTIDE SEQUENCE [LARGE SCALE GENOMIC DNA]</scope>
    <source>
        <strain evidence="1 2">CGMCC 1.7271</strain>
    </source>
</reference>
<dbReference type="Gene3D" id="2.180.10.10">
    <property type="entry name" value="RHS repeat-associated core"/>
    <property type="match status" value="1"/>
</dbReference>
<dbReference type="RefSeq" id="WP_144888661.1">
    <property type="nucleotide sequence ID" value="NZ_VLLE01000008.1"/>
</dbReference>
<comment type="caution">
    <text evidence="1">The sequence shown here is derived from an EMBL/GenBank/DDBJ whole genome shotgun (WGS) entry which is preliminary data.</text>
</comment>
<proteinExistence type="predicted"/>
<protein>
    <recommendedName>
        <fullName evidence="3">YD repeat-containing protein</fullName>
    </recommendedName>
</protein>
<accession>A0A562S9Z7</accession>
<evidence type="ECO:0000313" key="1">
    <source>
        <dbReference type="EMBL" id="TWI77963.1"/>
    </source>
</evidence>